<dbReference type="SUPFAM" id="SSF50090">
    <property type="entry name" value="Electron transport accessory proteins"/>
    <property type="match status" value="1"/>
</dbReference>
<sequence length="96" mass="10523">MTSAFYGPDQDAQAIAAWKRRSGDLVLIDREGMRERKFTLGQRVTKIKGSKWTGRVVGFYSTNLTPVGYAIESENEPGSVQIYPEAAIAAILGEGK</sequence>
<proteinExistence type="predicted"/>
<dbReference type="AlphaFoldDB" id="A0A117UUM5"/>
<dbReference type="GO" id="GO:0009410">
    <property type="term" value="P:response to xenobiotic stimulus"/>
    <property type="evidence" value="ECO:0007669"/>
    <property type="project" value="InterPro"/>
</dbReference>
<dbReference type="EMBL" id="LLZS01000007">
    <property type="protein sequence ID" value="KUR71157.1"/>
    <property type="molecule type" value="Genomic_DNA"/>
</dbReference>
<keyword evidence="2" id="KW-1185">Reference proteome</keyword>
<gene>
    <name evidence="1" type="ORF">AQZ52_10825</name>
</gene>
<dbReference type="GO" id="GO:0004146">
    <property type="term" value="F:dihydrofolate reductase activity"/>
    <property type="evidence" value="ECO:0007669"/>
    <property type="project" value="InterPro"/>
</dbReference>
<organism evidence="1 2">
    <name type="scientific">Novosphingobium fuchskuhlense</name>
    <dbReference type="NCBI Taxonomy" id="1117702"/>
    <lineage>
        <taxon>Bacteria</taxon>
        <taxon>Pseudomonadati</taxon>
        <taxon>Pseudomonadota</taxon>
        <taxon>Alphaproteobacteria</taxon>
        <taxon>Sphingomonadales</taxon>
        <taxon>Sphingomonadaceae</taxon>
        <taxon>Novosphingobium</taxon>
    </lineage>
</organism>
<dbReference type="Proteomes" id="UP000058012">
    <property type="component" value="Unassembled WGS sequence"/>
</dbReference>
<reference evidence="1 2" key="1">
    <citation type="submission" date="2015-10" db="EMBL/GenBank/DDBJ databases">
        <title>Draft genome sequence of Novosphingobium fuchskuhlense DSM 25065 isolated from a surface water sample of the southwest basin of Lake Grosse Fuchskuhle.</title>
        <authorList>
            <person name="Ruckert C."/>
            <person name="Winkler A."/>
            <person name="Glaeser J."/>
            <person name="Grossart H.-P."/>
            <person name="Kalinowski J."/>
            <person name="Glaeser S."/>
        </authorList>
    </citation>
    <scope>NUCLEOTIDE SEQUENCE [LARGE SCALE GENOMIC DNA]</scope>
    <source>
        <strain evidence="1 2">FNE08-7</strain>
    </source>
</reference>
<comment type="caution">
    <text evidence="1">The sequence shown here is derived from an EMBL/GenBank/DDBJ whole genome shotgun (WGS) entry which is preliminary data.</text>
</comment>
<accession>A0A117UUM5</accession>
<evidence type="ECO:0000313" key="1">
    <source>
        <dbReference type="EMBL" id="KUR71157.1"/>
    </source>
</evidence>
<dbReference type="InterPro" id="IPR008990">
    <property type="entry name" value="Elect_transpt_acc-like_dom_sf"/>
</dbReference>
<dbReference type="Gene3D" id="2.30.30.60">
    <property type="match status" value="1"/>
</dbReference>
<dbReference type="InterPro" id="IPR009159">
    <property type="entry name" value="Dhfr_type_II"/>
</dbReference>
<name>A0A117UUM5_9SPHN</name>
<protein>
    <submittedName>
        <fullName evidence="1">Uncharacterized protein</fullName>
    </submittedName>
</protein>
<dbReference type="Pfam" id="PF06442">
    <property type="entry name" value="DHFR_2"/>
    <property type="match status" value="1"/>
</dbReference>
<dbReference type="InterPro" id="IPR023408">
    <property type="entry name" value="MscS_beta-dom_sf"/>
</dbReference>
<evidence type="ECO:0000313" key="2">
    <source>
        <dbReference type="Proteomes" id="UP000058012"/>
    </source>
</evidence>